<name>A0A3S0GB70_9HYPH</name>
<dbReference type="PANTHER" id="PTHR11061:SF49">
    <property type="entry name" value="23S RRNA (URACIL(1939)-C(5))-METHYLTRANSFERASE RLMD"/>
    <property type="match status" value="1"/>
</dbReference>
<feature type="active site" evidence="7">
    <location>
        <position position="369"/>
    </location>
</feature>
<dbReference type="InterPro" id="IPR010280">
    <property type="entry name" value="U5_MeTrfase_fam"/>
</dbReference>
<evidence type="ECO:0000256" key="4">
    <source>
        <dbReference type="ARBA" id="ARBA00022691"/>
    </source>
</evidence>
<evidence type="ECO:0000259" key="8">
    <source>
        <dbReference type="PROSITE" id="PS50926"/>
    </source>
</evidence>
<dbReference type="AlphaFoldDB" id="A0A3S0GB70"/>
<dbReference type="Gene3D" id="3.40.50.150">
    <property type="entry name" value="Vaccinia Virus protein VP39"/>
    <property type="match status" value="1"/>
</dbReference>
<feature type="binding site" evidence="6">
    <location>
        <position position="248"/>
    </location>
    <ligand>
        <name>S-adenosyl-L-methionine</name>
        <dbReference type="ChEBI" id="CHEBI:59789"/>
    </ligand>
</feature>
<dbReference type="InterPro" id="IPR029063">
    <property type="entry name" value="SAM-dependent_MTases_sf"/>
</dbReference>
<evidence type="ECO:0000313" key="10">
    <source>
        <dbReference type="Proteomes" id="UP000278398"/>
    </source>
</evidence>
<dbReference type="OrthoDB" id="9804590at2"/>
<organism evidence="9 10">
    <name type="scientific">Aquibium carbonis</name>
    <dbReference type="NCBI Taxonomy" id="2495581"/>
    <lineage>
        <taxon>Bacteria</taxon>
        <taxon>Pseudomonadati</taxon>
        <taxon>Pseudomonadota</taxon>
        <taxon>Alphaproteobacteria</taxon>
        <taxon>Hyphomicrobiales</taxon>
        <taxon>Phyllobacteriaceae</taxon>
        <taxon>Aquibium</taxon>
    </lineage>
</organism>
<dbReference type="GO" id="GO:0051539">
    <property type="term" value="F:4 iron, 4 sulfur cluster binding"/>
    <property type="evidence" value="ECO:0007669"/>
    <property type="project" value="UniProtKB-KW"/>
</dbReference>
<dbReference type="PROSITE" id="PS50926">
    <property type="entry name" value="TRAM"/>
    <property type="match status" value="1"/>
</dbReference>
<dbReference type="PANTHER" id="PTHR11061">
    <property type="entry name" value="RNA M5U METHYLTRANSFERASE"/>
    <property type="match status" value="1"/>
</dbReference>
<evidence type="ECO:0000313" key="9">
    <source>
        <dbReference type="EMBL" id="RST87897.1"/>
    </source>
</evidence>
<proteinExistence type="inferred from homology"/>
<feature type="binding site" evidence="6">
    <location>
        <position position="343"/>
    </location>
    <ligand>
        <name>S-adenosyl-L-methionine</name>
        <dbReference type="ChEBI" id="CHEBI:59789"/>
    </ligand>
</feature>
<dbReference type="GO" id="GO:0070041">
    <property type="term" value="F:rRNA (uridine-C5-)-methyltransferase activity"/>
    <property type="evidence" value="ECO:0007669"/>
    <property type="project" value="TreeGrafter"/>
</dbReference>
<dbReference type="Proteomes" id="UP000278398">
    <property type="component" value="Unassembled WGS sequence"/>
</dbReference>
<reference evidence="9 10" key="1">
    <citation type="submission" date="2018-12" db="EMBL/GenBank/DDBJ databases">
        <title>Mesorhizobium carbonis sp. nov., isolated from coal mine water.</title>
        <authorList>
            <person name="Xin W."/>
            <person name="Xu Z."/>
            <person name="Xiang F."/>
            <person name="Zhang J."/>
            <person name="Xi L."/>
            <person name="Liu J."/>
        </authorList>
    </citation>
    <scope>NUCLEOTIDE SEQUENCE [LARGE SCALE GENOMIC DNA]</scope>
    <source>
        <strain evidence="9 10">B2.3</strain>
    </source>
</reference>
<evidence type="ECO:0000256" key="3">
    <source>
        <dbReference type="ARBA" id="ARBA00022679"/>
    </source>
</evidence>
<keyword evidence="4 6" id="KW-0949">S-adenosyl-L-methionine</keyword>
<dbReference type="PROSITE" id="PS51687">
    <property type="entry name" value="SAM_MT_RNA_M5U"/>
    <property type="match status" value="1"/>
</dbReference>
<keyword evidence="3 6" id="KW-0808">Transferase</keyword>
<dbReference type="InterPro" id="IPR030390">
    <property type="entry name" value="MeTrfase_TrmA_AS"/>
</dbReference>
<accession>A0A3S0GB70</accession>
<protein>
    <submittedName>
        <fullName evidence="9">Class I SAM-dependent RNA methyltransferase</fullName>
    </submittedName>
</protein>
<dbReference type="EMBL" id="RWKW01000008">
    <property type="protein sequence ID" value="RST87897.1"/>
    <property type="molecule type" value="Genomic_DNA"/>
</dbReference>
<dbReference type="Pfam" id="PF05958">
    <property type="entry name" value="tRNA_U5-meth_tr"/>
    <property type="match status" value="1"/>
</dbReference>
<keyword evidence="5" id="KW-0411">Iron-sulfur</keyword>
<dbReference type="InterPro" id="IPR012340">
    <property type="entry name" value="NA-bd_OB-fold"/>
</dbReference>
<evidence type="ECO:0000256" key="2">
    <source>
        <dbReference type="ARBA" id="ARBA00022603"/>
    </source>
</evidence>
<comment type="similarity">
    <text evidence="6">Belongs to the class I-like SAM-binding methyltransferase superfamily. RNA M5U methyltransferase family.</text>
</comment>
<dbReference type="Gene3D" id="2.40.50.140">
    <property type="entry name" value="Nucleic acid-binding proteins"/>
    <property type="match status" value="1"/>
</dbReference>
<evidence type="ECO:0000256" key="1">
    <source>
        <dbReference type="ARBA" id="ARBA00022485"/>
    </source>
</evidence>
<keyword evidence="10" id="KW-1185">Reference proteome</keyword>
<feature type="active site" description="Nucleophile" evidence="6">
    <location>
        <position position="369"/>
    </location>
</feature>
<feature type="binding site" evidence="6">
    <location>
        <position position="275"/>
    </location>
    <ligand>
        <name>S-adenosyl-L-methionine</name>
        <dbReference type="ChEBI" id="CHEBI:59789"/>
    </ligand>
</feature>
<keyword evidence="1" id="KW-0004">4Fe-4S</keyword>
<keyword evidence="2 6" id="KW-0489">Methyltransferase</keyword>
<dbReference type="RefSeq" id="WP_126698013.1">
    <property type="nucleotide sequence ID" value="NZ_RWKW01000008.1"/>
</dbReference>
<keyword evidence="1" id="KW-0479">Metal-binding</keyword>
<dbReference type="Gene3D" id="2.40.50.1070">
    <property type="match status" value="1"/>
</dbReference>
<evidence type="ECO:0000256" key="7">
    <source>
        <dbReference type="PROSITE-ProRule" id="PRU10015"/>
    </source>
</evidence>
<sequence>MSAESTRLVIERLGAQGDGIARTARGHAYVPFALPGETVTAAVVGERGTLMALIERAPERVEPPCRHFGTCGGCALQHLEASVYHSWKRDKLVQALAGRGIEVPVDPLVTCAPESRRRAGFTARRTDRGIVLGYNQALSNEIIDIEECPILVPAIVSALPALREVAGIIAATSQPFRLLVTATDSGLDIAAMDSGALSEHARHAAGRYVLKAGFARLSVDGEIVIEPRKPMVKAGDVALEPQPGGFLQAVASAEDAMAALAVGHLGKSRKVADLFSGAGAFTLRLARYVEVHAVEAEAAALGALDRAFRFATGLKRVTLERRDLFRRPLTFKELNAFGGVIFDPPRAGAEDQAKQLARSDVPRVVAVSCNPVTFSRDVATLVEGGYVVKRVVPIDQFLWSPHVEAVALLEKPKKRR</sequence>
<dbReference type="SUPFAM" id="SSF50249">
    <property type="entry name" value="Nucleic acid-binding proteins"/>
    <property type="match status" value="1"/>
</dbReference>
<comment type="caution">
    <text evidence="9">The sequence shown here is derived from an EMBL/GenBank/DDBJ whole genome shotgun (WGS) entry which is preliminary data.</text>
</comment>
<dbReference type="PROSITE" id="PS01230">
    <property type="entry name" value="TRMA_1"/>
    <property type="match status" value="1"/>
</dbReference>
<dbReference type="InterPro" id="IPR002792">
    <property type="entry name" value="TRAM_dom"/>
</dbReference>
<feature type="domain" description="TRAM" evidence="8">
    <location>
        <begin position="1"/>
        <end position="56"/>
    </location>
</feature>
<gene>
    <name evidence="9" type="ORF">EJC49_03165</name>
</gene>
<dbReference type="SUPFAM" id="SSF53335">
    <property type="entry name" value="S-adenosyl-L-methionine-dependent methyltransferases"/>
    <property type="match status" value="1"/>
</dbReference>
<keyword evidence="1" id="KW-0408">Iron</keyword>
<evidence type="ECO:0000256" key="5">
    <source>
        <dbReference type="ARBA" id="ARBA00023014"/>
    </source>
</evidence>
<dbReference type="GO" id="GO:0070475">
    <property type="term" value="P:rRNA base methylation"/>
    <property type="evidence" value="ECO:0007669"/>
    <property type="project" value="TreeGrafter"/>
</dbReference>
<evidence type="ECO:0000256" key="6">
    <source>
        <dbReference type="PROSITE-ProRule" id="PRU01024"/>
    </source>
</evidence>
<feature type="binding site" evidence="6">
    <location>
        <position position="295"/>
    </location>
    <ligand>
        <name>S-adenosyl-L-methionine</name>
        <dbReference type="ChEBI" id="CHEBI:59789"/>
    </ligand>
</feature>